<dbReference type="Gene3D" id="4.10.1250.10">
    <property type="entry name" value="Aminomethyltransferase fragment"/>
    <property type="match status" value="1"/>
</dbReference>
<dbReference type="Gene3D" id="3.30.70.1400">
    <property type="entry name" value="Aminomethyltransferase beta-barrel domains"/>
    <property type="match status" value="1"/>
</dbReference>
<dbReference type="Proteomes" id="UP001461341">
    <property type="component" value="Chromosome"/>
</dbReference>
<dbReference type="InterPro" id="IPR028896">
    <property type="entry name" value="GcvT/YgfZ/DmdA"/>
</dbReference>
<evidence type="ECO:0000259" key="1">
    <source>
        <dbReference type="Pfam" id="PF01571"/>
    </source>
</evidence>
<dbReference type="SUPFAM" id="SSF101790">
    <property type="entry name" value="Aminomethyltransferase beta-barrel domain"/>
    <property type="match status" value="1"/>
</dbReference>
<dbReference type="PIRSF" id="PIRSF006487">
    <property type="entry name" value="GcvT"/>
    <property type="match status" value="1"/>
</dbReference>
<sequence length="370" mass="42255">MRKLPLAHKHLEIGARMGGFASWEVPLFYKSIREEYFTCKNNCGLFDISHLGKFIVQGKDAQAFMEFISTRHFSEKVSPRGKVSFFLNIRGGIIDMSLVYKIEDRKFLIFTNAGAREKFFLWTSYIANQHHFDIEVEDHTEGSLLFSIQGPKSREVVKRAFSENLDSLPRFGWKKLAASNYNLMIMRSAFSYEDGFEIWHQGIDNGNIWGTLLQQITEQGGCPCGFGVRDLLRFEASLPLHGQEIDETVTPLELKKEYLIEWEKEDFIGKSSLYLERKIGPKKQLVGIEIIEGRKIPRYGYPVYSSQNLPCGYITSGNYSFMFRKILGLGFLDQQSCSLGEELIISAPGGKIKGRIVNIPFITSFSEKGE</sequence>
<dbReference type="Gene3D" id="3.30.1360.120">
    <property type="entry name" value="Probable tRNA modification gtpase trme, domain 1"/>
    <property type="match status" value="1"/>
</dbReference>
<evidence type="ECO:0000313" key="4">
    <source>
        <dbReference type="Proteomes" id="UP001461341"/>
    </source>
</evidence>
<organism evidence="3 4">
    <name type="scientific">Thermatribacter velox</name>
    <dbReference type="NCBI Taxonomy" id="3039681"/>
    <lineage>
        <taxon>Bacteria</taxon>
        <taxon>Pseudomonadati</taxon>
        <taxon>Atribacterota</taxon>
        <taxon>Atribacteria</taxon>
        <taxon>Atribacterales</taxon>
        <taxon>Thermatribacteraceae</taxon>
        <taxon>Thermatribacter</taxon>
    </lineage>
</organism>
<evidence type="ECO:0000259" key="2">
    <source>
        <dbReference type="Pfam" id="PF08669"/>
    </source>
</evidence>
<dbReference type="Pfam" id="PF01571">
    <property type="entry name" value="GCV_T"/>
    <property type="match status" value="1"/>
</dbReference>
<dbReference type="InterPro" id="IPR029043">
    <property type="entry name" value="GcvT/YgfZ_C"/>
</dbReference>
<dbReference type="EMBL" id="CP121689">
    <property type="protein sequence ID" value="WZL77067.1"/>
    <property type="molecule type" value="Genomic_DNA"/>
</dbReference>
<dbReference type="PANTHER" id="PTHR43757:SF2">
    <property type="entry name" value="AMINOMETHYLTRANSFERASE, MITOCHONDRIAL"/>
    <property type="match status" value="1"/>
</dbReference>
<reference evidence="3 4" key="1">
    <citation type="submission" date="2023-03" db="EMBL/GenBank/DDBJ databases">
        <title>Novel Species.</title>
        <authorList>
            <person name="Ma S."/>
        </authorList>
    </citation>
    <scope>NUCLEOTIDE SEQUENCE [LARGE SCALE GENOMIC DNA]</scope>
    <source>
        <strain evidence="3 4">B11</strain>
    </source>
</reference>
<gene>
    <name evidence="3" type="ORF">QBE54_04925</name>
</gene>
<dbReference type="Gene3D" id="2.40.30.110">
    <property type="entry name" value="Aminomethyltransferase beta-barrel domains"/>
    <property type="match status" value="1"/>
</dbReference>
<name>A0ABZ2YDP3_9BACT</name>
<dbReference type="Pfam" id="PF08669">
    <property type="entry name" value="GCV_T_C"/>
    <property type="match status" value="1"/>
</dbReference>
<feature type="domain" description="Aminomethyltransferase C-terminal" evidence="2">
    <location>
        <begin position="283"/>
        <end position="361"/>
    </location>
</feature>
<dbReference type="PANTHER" id="PTHR43757">
    <property type="entry name" value="AMINOMETHYLTRANSFERASE"/>
    <property type="match status" value="1"/>
</dbReference>
<dbReference type="InterPro" id="IPR027266">
    <property type="entry name" value="TrmE/GcvT-like"/>
</dbReference>
<keyword evidence="4" id="KW-1185">Reference proteome</keyword>
<dbReference type="SUPFAM" id="SSF103025">
    <property type="entry name" value="Folate-binding domain"/>
    <property type="match status" value="1"/>
</dbReference>
<protein>
    <submittedName>
        <fullName evidence="3">Aminomethyltransferase family protein</fullName>
    </submittedName>
</protein>
<dbReference type="InterPro" id="IPR006222">
    <property type="entry name" value="GCVT_N"/>
</dbReference>
<accession>A0ABZ2YDP3</accession>
<proteinExistence type="predicted"/>
<dbReference type="RefSeq" id="WP_369019233.1">
    <property type="nucleotide sequence ID" value="NZ_CP121689.1"/>
</dbReference>
<feature type="domain" description="GCVT N-terminal" evidence="1">
    <location>
        <begin position="8"/>
        <end position="264"/>
    </location>
</feature>
<dbReference type="InterPro" id="IPR013977">
    <property type="entry name" value="GcvT_C"/>
</dbReference>
<evidence type="ECO:0000313" key="3">
    <source>
        <dbReference type="EMBL" id="WZL77067.1"/>
    </source>
</evidence>